<dbReference type="EMBL" id="JAWXYG010000007">
    <property type="protein sequence ID" value="KAK4266777.1"/>
    <property type="molecule type" value="Genomic_DNA"/>
</dbReference>
<dbReference type="PANTHER" id="PTHR30540">
    <property type="entry name" value="OSMOTIC STRESS POTASSIUM TRANSPORTER"/>
    <property type="match status" value="1"/>
</dbReference>
<dbReference type="InterPro" id="IPR053951">
    <property type="entry name" value="K_trans_N"/>
</dbReference>
<dbReference type="GO" id="GO:0015079">
    <property type="term" value="F:potassium ion transmembrane transporter activity"/>
    <property type="evidence" value="ECO:0007669"/>
    <property type="project" value="InterPro"/>
</dbReference>
<protein>
    <recommendedName>
        <fullName evidence="4">K+ potassium transporter integral membrane domain-containing protein</fullName>
    </recommendedName>
</protein>
<keyword evidence="3" id="KW-0472">Membrane</keyword>
<comment type="similarity">
    <text evidence="2">Belongs to the HAK/KUP transporter (TC 2.A.72.3) family.</text>
</comment>
<gene>
    <name evidence="5" type="ORF">QN277_023653</name>
</gene>
<dbReference type="PANTHER" id="PTHR30540:SF4">
    <property type="entry name" value="POTASSIUM TRANSPORTER 12-RELATED"/>
    <property type="match status" value="1"/>
</dbReference>
<keyword evidence="3" id="KW-0812">Transmembrane</keyword>
<evidence type="ECO:0000259" key="4">
    <source>
        <dbReference type="Pfam" id="PF02705"/>
    </source>
</evidence>
<comment type="subcellular location">
    <subcellularLocation>
        <location evidence="1">Cell membrane</location>
        <topology evidence="1">Multi-pass membrane protein</topology>
    </subcellularLocation>
</comment>
<dbReference type="Proteomes" id="UP001293593">
    <property type="component" value="Unassembled WGS sequence"/>
</dbReference>
<reference evidence="5" key="1">
    <citation type="submission" date="2023-10" db="EMBL/GenBank/DDBJ databases">
        <title>Chromosome-level genome of the transformable northern wattle, Acacia crassicarpa.</title>
        <authorList>
            <person name="Massaro I."/>
            <person name="Sinha N.R."/>
            <person name="Poethig S."/>
            <person name="Leichty A.R."/>
        </authorList>
    </citation>
    <scope>NUCLEOTIDE SEQUENCE</scope>
    <source>
        <strain evidence="5">Acra3RX</strain>
        <tissue evidence="5">Leaf</tissue>
    </source>
</reference>
<dbReference type="Pfam" id="PF02705">
    <property type="entry name" value="K_trans"/>
    <property type="match status" value="1"/>
</dbReference>
<sequence>MQLLIASSLTDPSLPRLCTRQIWSPRRITWIAFTCVVFPCLLFAYKGQAAYLMKYPNSYSRIFYASVPGYC</sequence>
<dbReference type="InterPro" id="IPR003855">
    <property type="entry name" value="K+_transporter"/>
</dbReference>
<dbReference type="AlphaFoldDB" id="A0AAE1JDL4"/>
<evidence type="ECO:0000256" key="2">
    <source>
        <dbReference type="ARBA" id="ARBA00008440"/>
    </source>
</evidence>
<proteinExistence type="inferred from homology"/>
<dbReference type="GO" id="GO:0005886">
    <property type="term" value="C:plasma membrane"/>
    <property type="evidence" value="ECO:0007669"/>
    <property type="project" value="UniProtKB-SubCell"/>
</dbReference>
<evidence type="ECO:0000256" key="1">
    <source>
        <dbReference type="ARBA" id="ARBA00004651"/>
    </source>
</evidence>
<accession>A0AAE1JDL4</accession>
<feature type="domain" description="K+ potassium transporter integral membrane" evidence="4">
    <location>
        <begin position="30"/>
        <end position="69"/>
    </location>
</feature>
<evidence type="ECO:0000313" key="6">
    <source>
        <dbReference type="Proteomes" id="UP001293593"/>
    </source>
</evidence>
<name>A0AAE1JDL4_9FABA</name>
<feature type="transmembrane region" description="Helical" evidence="3">
    <location>
        <begin position="28"/>
        <end position="45"/>
    </location>
</feature>
<keyword evidence="3" id="KW-1133">Transmembrane helix</keyword>
<organism evidence="5 6">
    <name type="scientific">Acacia crassicarpa</name>
    <name type="common">northern wattle</name>
    <dbReference type="NCBI Taxonomy" id="499986"/>
    <lineage>
        <taxon>Eukaryota</taxon>
        <taxon>Viridiplantae</taxon>
        <taxon>Streptophyta</taxon>
        <taxon>Embryophyta</taxon>
        <taxon>Tracheophyta</taxon>
        <taxon>Spermatophyta</taxon>
        <taxon>Magnoliopsida</taxon>
        <taxon>eudicotyledons</taxon>
        <taxon>Gunneridae</taxon>
        <taxon>Pentapetalae</taxon>
        <taxon>rosids</taxon>
        <taxon>fabids</taxon>
        <taxon>Fabales</taxon>
        <taxon>Fabaceae</taxon>
        <taxon>Caesalpinioideae</taxon>
        <taxon>mimosoid clade</taxon>
        <taxon>Acacieae</taxon>
        <taxon>Acacia</taxon>
    </lineage>
</organism>
<comment type="caution">
    <text evidence="5">The sequence shown here is derived from an EMBL/GenBank/DDBJ whole genome shotgun (WGS) entry which is preliminary data.</text>
</comment>
<evidence type="ECO:0000256" key="3">
    <source>
        <dbReference type="SAM" id="Phobius"/>
    </source>
</evidence>
<evidence type="ECO:0000313" key="5">
    <source>
        <dbReference type="EMBL" id="KAK4266777.1"/>
    </source>
</evidence>
<keyword evidence="6" id="KW-1185">Reference proteome</keyword>